<accession>A0A9E2KS82</accession>
<evidence type="ECO:0000256" key="4">
    <source>
        <dbReference type="ARBA" id="ARBA00022989"/>
    </source>
</evidence>
<dbReference type="InterPro" id="IPR022493">
    <property type="entry name" value="CHP03716_TM_YkoY"/>
</dbReference>
<feature type="transmembrane region" description="Helical" evidence="7">
    <location>
        <begin position="180"/>
        <end position="201"/>
    </location>
</feature>
<keyword evidence="6" id="KW-0175">Coiled coil</keyword>
<feature type="transmembrane region" description="Helical" evidence="7">
    <location>
        <begin position="63"/>
        <end position="85"/>
    </location>
</feature>
<feature type="transmembrane region" description="Helical" evidence="7">
    <location>
        <begin position="239"/>
        <end position="258"/>
    </location>
</feature>
<feature type="transmembrane region" description="Helical" evidence="7">
    <location>
        <begin position="26"/>
        <end position="51"/>
    </location>
</feature>
<evidence type="ECO:0000256" key="1">
    <source>
        <dbReference type="ARBA" id="ARBA00004141"/>
    </source>
</evidence>
<keyword evidence="4 7" id="KW-1133">Transmembrane helix</keyword>
<dbReference type="NCBIfam" id="TIGR03716">
    <property type="entry name" value="R_switched_YkoY"/>
    <property type="match status" value="1"/>
</dbReference>
<evidence type="ECO:0000313" key="9">
    <source>
        <dbReference type="Proteomes" id="UP000823844"/>
    </source>
</evidence>
<feature type="transmembrane region" description="Helical" evidence="7">
    <location>
        <begin position="213"/>
        <end position="233"/>
    </location>
</feature>
<feature type="coiled-coil region" evidence="6">
    <location>
        <begin position="114"/>
        <end position="143"/>
    </location>
</feature>
<evidence type="ECO:0000256" key="2">
    <source>
        <dbReference type="ARBA" id="ARBA00007511"/>
    </source>
</evidence>
<name>A0A9E2KS82_9LACO</name>
<dbReference type="Proteomes" id="UP000823844">
    <property type="component" value="Unassembled WGS sequence"/>
</dbReference>
<reference evidence="8" key="1">
    <citation type="journal article" date="2021" name="PeerJ">
        <title>Extensive microbial diversity within the chicken gut microbiome revealed by metagenomics and culture.</title>
        <authorList>
            <person name="Gilroy R."/>
            <person name="Ravi A."/>
            <person name="Getino M."/>
            <person name="Pursley I."/>
            <person name="Horton D.L."/>
            <person name="Alikhan N.F."/>
            <person name="Baker D."/>
            <person name="Gharbi K."/>
            <person name="Hall N."/>
            <person name="Watson M."/>
            <person name="Adriaenssens E.M."/>
            <person name="Foster-Nyarko E."/>
            <person name="Jarju S."/>
            <person name="Secka A."/>
            <person name="Antonio M."/>
            <person name="Oren A."/>
            <person name="Chaudhuri R.R."/>
            <person name="La Ragione R."/>
            <person name="Hildebrand F."/>
            <person name="Pallen M.J."/>
        </authorList>
    </citation>
    <scope>NUCLEOTIDE SEQUENCE</scope>
    <source>
        <strain evidence="8">F6-686</strain>
    </source>
</reference>
<comment type="subcellular location">
    <subcellularLocation>
        <location evidence="1">Membrane</location>
        <topology evidence="1">Multi-pass membrane protein</topology>
    </subcellularLocation>
</comment>
<evidence type="ECO:0000256" key="5">
    <source>
        <dbReference type="ARBA" id="ARBA00023136"/>
    </source>
</evidence>
<dbReference type="Pfam" id="PF03741">
    <property type="entry name" value="TerC"/>
    <property type="match status" value="1"/>
</dbReference>
<gene>
    <name evidence="8" type="ORF">H9806_05530</name>
</gene>
<evidence type="ECO:0000256" key="7">
    <source>
        <dbReference type="SAM" id="Phobius"/>
    </source>
</evidence>
<protein>
    <submittedName>
        <fullName evidence="8">TerC family protein</fullName>
    </submittedName>
</protein>
<evidence type="ECO:0000256" key="6">
    <source>
        <dbReference type="SAM" id="Coils"/>
    </source>
</evidence>
<reference evidence="8" key="2">
    <citation type="submission" date="2021-04" db="EMBL/GenBank/DDBJ databases">
        <authorList>
            <person name="Gilroy R."/>
        </authorList>
    </citation>
    <scope>NUCLEOTIDE SEQUENCE</scope>
    <source>
        <strain evidence="8">F6-686</strain>
    </source>
</reference>
<keyword evidence="5 7" id="KW-0472">Membrane</keyword>
<evidence type="ECO:0000313" key="8">
    <source>
        <dbReference type="EMBL" id="MBU3828577.1"/>
    </source>
</evidence>
<organism evidence="8 9">
    <name type="scientific">Candidatus Lactobacillus pullistercoris</name>
    <dbReference type="NCBI Taxonomy" id="2838636"/>
    <lineage>
        <taxon>Bacteria</taxon>
        <taxon>Bacillati</taxon>
        <taxon>Bacillota</taxon>
        <taxon>Bacilli</taxon>
        <taxon>Lactobacillales</taxon>
        <taxon>Lactobacillaceae</taxon>
        <taxon>Lactobacillus</taxon>
    </lineage>
</organism>
<dbReference type="AlphaFoldDB" id="A0A9E2KS82"/>
<evidence type="ECO:0000256" key="3">
    <source>
        <dbReference type="ARBA" id="ARBA00022692"/>
    </source>
</evidence>
<dbReference type="GO" id="GO:0016020">
    <property type="term" value="C:membrane"/>
    <property type="evidence" value="ECO:0007669"/>
    <property type="project" value="UniProtKB-SubCell"/>
</dbReference>
<dbReference type="EMBL" id="JAHLFT010000070">
    <property type="protein sequence ID" value="MBU3828577.1"/>
    <property type="molecule type" value="Genomic_DNA"/>
</dbReference>
<keyword evidence="3 7" id="KW-0812">Transmembrane</keyword>
<dbReference type="SUPFAM" id="SSF103473">
    <property type="entry name" value="MFS general substrate transporter"/>
    <property type="match status" value="1"/>
</dbReference>
<comment type="similarity">
    <text evidence="2">Belongs to the TerC family.</text>
</comment>
<dbReference type="InterPro" id="IPR036259">
    <property type="entry name" value="MFS_trans_sf"/>
</dbReference>
<sequence>MTILRMYAPFFDLNNWAHVLTSGKDWMIILTLILMECLLSVDNAVVLAAQTQVLPTKIEKEKSLLYGLWGAYIFRFIVIGIGTYLINFWEIKLAGSIYLFYLSFKFFYDARHPKVAAKHEKEKEQRKREREEEREKIHGKKKKKHVLSLFWRTVISIESMDIVFSIDSVLAALAVSDNPVVVLIGGMIGILCMRGVAEIIIKLMDIIPELQPMAYVLIGIIALKLFLALPPLHWEMPNVLFAIIVFGILSLTIIFHFLRVKKHGHKHI</sequence>
<proteinExistence type="inferred from homology"/>
<comment type="caution">
    <text evidence="8">The sequence shown here is derived from an EMBL/GenBank/DDBJ whole genome shotgun (WGS) entry which is preliminary data.</text>
</comment>
<dbReference type="InterPro" id="IPR005496">
    <property type="entry name" value="Integral_membrane_TerC"/>
</dbReference>
<dbReference type="PANTHER" id="PTHR30238:SF6">
    <property type="entry name" value="TERC-LIKE PROTEIN"/>
    <property type="match status" value="1"/>
</dbReference>
<dbReference type="PANTHER" id="PTHR30238">
    <property type="entry name" value="MEMBRANE BOUND PREDICTED REDOX MODULATOR"/>
    <property type="match status" value="1"/>
</dbReference>